<organism evidence="2">
    <name type="scientific">Arion vulgaris</name>
    <dbReference type="NCBI Taxonomy" id="1028688"/>
    <lineage>
        <taxon>Eukaryota</taxon>
        <taxon>Metazoa</taxon>
        <taxon>Spiralia</taxon>
        <taxon>Lophotrochozoa</taxon>
        <taxon>Mollusca</taxon>
        <taxon>Gastropoda</taxon>
        <taxon>Heterobranchia</taxon>
        <taxon>Euthyneura</taxon>
        <taxon>Panpulmonata</taxon>
        <taxon>Eupulmonata</taxon>
        <taxon>Stylommatophora</taxon>
        <taxon>Helicina</taxon>
        <taxon>Arionoidea</taxon>
        <taxon>Arionidae</taxon>
        <taxon>Arion</taxon>
    </lineage>
</organism>
<feature type="non-terminal residue" evidence="2">
    <location>
        <position position="1"/>
    </location>
</feature>
<feature type="region of interest" description="Disordered" evidence="1">
    <location>
        <begin position="64"/>
        <end position="85"/>
    </location>
</feature>
<evidence type="ECO:0000313" key="2">
    <source>
        <dbReference type="EMBL" id="CEK63673.1"/>
    </source>
</evidence>
<sequence length="85" mass="9376">YNEDFNTTPKCVVVPPSKPAIVRRKLAKRHRLNEVIPSDGSVVQCVDQVMTTDLLISDVTELKSSREEGGLTSSLPSISPMHTVR</sequence>
<dbReference type="AlphaFoldDB" id="A0A0B6Z552"/>
<gene>
    <name evidence="2" type="primary">ORF49105</name>
</gene>
<evidence type="ECO:0000256" key="1">
    <source>
        <dbReference type="SAM" id="MobiDB-lite"/>
    </source>
</evidence>
<accession>A0A0B6Z552</accession>
<proteinExistence type="predicted"/>
<name>A0A0B6Z552_9EUPU</name>
<reference evidence="2" key="1">
    <citation type="submission" date="2014-12" db="EMBL/GenBank/DDBJ databases">
        <title>Insight into the proteome of Arion vulgaris.</title>
        <authorList>
            <person name="Aradska J."/>
            <person name="Bulat T."/>
            <person name="Smidak R."/>
            <person name="Sarate P."/>
            <person name="Gangsoo J."/>
            <person name="Sialana F."/>
            <person name="Bilban M."/>
            <person name="Lubec G."/>
        </authorList>
    </citation>
    <scope>NUCLEOTIDE SEQUENCE</scope>
    <source>
        <tissue evidence="2">Skin</tissue>
    </source>
</reference>
<protein>
    <submittedName>
        <fullName evidence="2">Uncharacterized protein</fullName>
    </submittedName>
</protein>
<dbReference type="EMBL" id="HACG01016808">
    <property type="protein sequence ID" value="CEK63673.1"/>
    <property type="molecule type" value="Transcribed_RNA"/>
</dbReference>